<dbReference type="RefSeq" id="WP_310097395.1">
    <property type="nucleotide sequence ID" value="NZ_JAVDUU010000003.1"/>
</dbReference>
<organism evidence="1 2">
    <name type="scientific">Mucilaginibacter pocheonensis</name>
    <dbReference type="NCBI Taxonomy" id="398050"/>
    <lineage>
        <taxon>Bacteria</taxon>
        <taxon>Pseudomonadati</taxon>
        <taxon>Bacteroidota</taxon>
        <taxon>Sphingobacteriia</taxon>
        <taxon>Sphingobacteriales</taxon>
        <taxon>Sphingobacteriaceae</taxon>
        <taxon>Mucilaginibacter</taxon>
    </lineage>
</organism>
<accession>A0ABU1TD64</accession>
<name>A0ABU1TD64_9SPHI</name>
<proteinExistence type="predicted"/>
<reference evidence="1 2" key="1">
    <citation type="submission" date="2023-07" db="EMBL/GenBank/DDBJ databases">
        <title>Sorghum-associated microbial communities from plants grown in Nebraska, USA.</title>
        <authorList>
            <person name="Schachtman D."/>
        </authorList>
    </citation>
    <scope>NUCLEOTIDE SEQUENCE [LARGE SCALE GENOMIC DNA]</scope>
    <source>
        <strain evidence="1 2">3262</strain>
    </source>
</reference>
<dbReference type="EMBL" id="JAVDUU010000003">
    <property type="protein sequence ID" value="MDR6943329.1"/>
    <property type="molecule type" value="Genomic_DNA"/>
</dbReference>
<evidence type="ECO:0000313" key="2">
    <source>
        <dbReference type="Proteomes" id="UP001247620"/>
    </source>
</evidence>
<dbReference type="Proteomes" id="UP001247620">
    <property type="component" value="Unassembled WGS sequence"/>
</dbReference>
<gene>
    <name evidence="1" type="ORF">J2W55_003182</name>
</gene>
<sequence length="390" mass="43301">MIDVNFGNLFTVELLHSYYKDQLCTDFSIAVSTETSKVINGHKMIVKQHNNQLYAGIHCSGNVNPLKPFIPVETGMQLTFFMKLNNSLFYNFTNLSSTNPGKIYYFTNRNNNVSNAKTFLSSPIPLYNNANTYHPGDLATNAANEVYRAIVTNDPLHQFDLTHTDHWMKVDKNQYLSEKDALQWLPPVSTYQLGSVQPSAGISVLGYDTAAATYTKPVLSKTITFSNPVSSFTLDLSGLQPGKYSLTINGKQQWIYINDELNGSKVFAVIDIFNDAAPAPCQLVDAAGLLVSPMSKFSIYFLNRATIWKYILASNKLGKINDAANLYHFANPASVITSLTPIPLSNKALNLKLTVNNHDYSPIACADPQRLSTIIKGTDTYPCSEIFLNF</sequence>
<protein>
    <submittedName>
        <fullName evidence="1">Uncharacterized protein</fullName>
    </submittedName>
</protein>
<keyword evidence="2" id="KW-1185">Reference proteome</keyword>
<evidence type="ECO:0000313" key="1">
    <source>
        <dbReference type="EMBL" id="MDR6943329.1"/>
    </source>
</evidence>
<comment type="caution">
    <text evidence="1">The sequence shown here is derived from an EMBL/GenBank/DDBJ whole genome shotgun (WGS) entry which is preliminary data.</text>
</comment>